<comment type="similarity">
    <text evidence="1">Belongs to the sigma-70 factor family. ECF subfamily.</text>
</comment>
<evidence type="ECO:0000259" key="6">
    <source>
        <dbReference type="Pfam" id="PF08281"/>
    </source>
</evidence>
<evidence type="ECO:0000259" key="5">
    <source>
        <dbReference type="Pfam" id="PF04542"/>
    </source>
</evidence>
<dbReference type="Pfam" id="PF08281">
    <property type="entry name" value="Sigma70_r4_2"/>
    <property type="match status" value="1"/>
</dbReference>
<keyword evidence="2" id="KW-0805">Transcription regulation</keyword>
<dbReference type="GO" id="GO:0003677">
    <property type="term" value="F:DNA binding"/>
    <property type="evidence" value="ECO:0007669"/>
    <property type="project" value="InterPro"/>
</dbReference>
<dbReference type="Pfam" id="PF04542">
    <property type="entry name" value="Sigma70_r2"/>
    <property type="match status" value="1"/>
</dbReference>
<dbReference type="PANTHER" id="PTHR43133">
    <property type="entry name" value="RNA POLYMERASE ECF-TYPE SIGMA FACTO"/>
    <property type="match status" value="1"/>
</dbReference>
<evidence type="ECO:0000313" key="7">
    <source>
        <dbReference type="EMBL" id="ABE36918.1"/>
    </source>
</evidence>
<dbReference type="InterPro" id="IPR014284">
    <property type="entry name" value="RNA_pol_sigma-70_dom"/>
</dbReference>
<evidence type="ECO:0000256" key="2">
    <source>
        <dbReference type="ARBA" id="ARBA00023015"/>
    </source>
</evidence>
<dbReference type="Gene3D" id="1.10.1740.10">
    <property type="match status" value="1"/>
</dbReference>
<dbReference type="EMBL" id="CP000272">
    <property type="protein sequence ID" value="ABE36918.1"/>
    <property type="molecule type" value="Genomic_DNA"/>
</dbReference>
<name>Q13G71_PARXL</name>
<dbReference type="Proteomes" id="UP000001817">
    <property type="component" value="Chromosome 3"/>
</dbReference>
<sequence>MENRLRRQFKREPALGERAYLLGEEFRRSYDWLKSRLWRKVGCPFVAEDLSSEAFVQLAEVPDIRAIREPRALLTTISQRLVFDFWRRRDLEQAYLRELAYAPEAVACSEQETHEMVQLLIEIDRRLSGLPEKVQQAFMYSQLDGMTYAEIASLLDVSVSMVGQYMTKALKHLMNVSP</sequence>
<dbReference type="InterPro" id="IPR007627">
    <property type="entry name" value="RNA_pol_sigma70_r2"/>
</dbReference>
<keyword evidence="8" id="KW-1185">Reference proteome</keyword>
<dbReference type="KEGG" id="bxe:Bxe_C1051"/>
<dbReference type="InterPro" id="IPR013249">
    <property type="entry name" value="RNA_pol_sigma70_r4_t2"/>
</dbReference>
<evidence type="ECO:0000313" key="8">
    <source>
        <dbReference type="Proteomes" id="UP000001817"/>
    </source>
</evidence>
<dbReference type="STRING" id="266265.Bxe_C1051"/>
<reference evidence="7 8" key="1">
    <citation type="journal article" date="2006" name="Proc. Natl. Acad. Sci. U.S.A.">
        <title>Burkholderia xenovorans LB400 harbors a multi-replicon, 9.73-Mbp genome shaped for versatility.</title>
        <authorList>
            <person name="Chain P.S."/>
            <person name="Denef V.J."/>
            <person name="Konstantinidis K.T."/>
            <person name="Vergez L.M."/>
            <person name="Agullo L."/>
            <person name="Reyes V.L."/>
            <person name="Hauser L."/>
            <person name="Cordova M."/>
            <person name="Gomez L."/>
            <person name="Gonzalez M."/>
            <person name="Land M."/>
            <person name="Lao V."/>
            <person name="Larimer F."/>
            <person name="LiPuma J.J."/>
            <person name="Mahenthiralingam E."/>
            <person name="Malfatti S.A."/>
            <person name="Marx C.J."/>
            <person name="Parnell J.J."/>
            <person name="Ramette A."/>
            <person name="Richardson P."/>
            <person name="Seeger M."/>
            <person name="Smith D."/>
            <person name="Spilker T."/>
            <person name="Sul W.J."/>
            <person name="Tsoi T.V."/>
            <person name="Ulrich L.E."/>
            <person name="Zhulin I.B."/>
            <person name="Tiedje J.M."/>
        </authorList>
    </citation>
    <scope>NUCLEOTIDE SEQUENCE [LARGE SCALE GENOMIC DNA]</scope>
    <source>
        <strain evidence="7 8">LB400</strain>
    </source>
</reference>
<dbReference type="InterPro" id="IPR013324">
    <property type="entry name" value="RNA_pol_sigma_r3/r4-like"/>
</dbReference>
<dbReference type="Gene3D" id="1.10.10.10">
    <property type="entry name" value="Winged helix-like DNA-binding domain superfamily/Winged helix DNA-binding domain"/>
    <property type="match status" value="1"/>
</dbReference>
<dbReference type="SUPFAM" id="SSF88659">
    <property type="entry name" value="Sigma3 and sigma4 domains of RNA polymerase sigma factors"/>
    <property type="match status" value="1"/>
</dbReference>
<dbReference type="NCBIfam" id="TIGR02937">
    <property type="entry name" value="sigma70-ECF"/>
    <property type="match status" value="1"/>
</dbReference>
<gene>
    <name evidence="7" type="ORF">Bxe_C1051</name>
</gene>
<evidence type="ECO:0000256" key="4">
    <source>
        <dbReference type="ARBA" id="ARBA00023163"/>
    </source>
</evidence>
<accession>Q13G71</accession>
<protein>
    <submittedName>
        <fullName evidence="7">Sigma-24 (FecI)</fullName>
    </submittedName>
</protein>
<dbReference type="OrthoDB" id="8654550at2"/>
<dbReference type="SUPFAM" id="SSF88946">
    <property type="entry name" value="Sigma2 domain of RNA polymerase sigma factors"/>
    <property type="match status" value="1"/>
</dbReference>
<keyword evidence="4" id="KW-0804">Transcription</keyword>
<dbReference type="eggNOG" id="COG1595">
    <property type="taxonomic scope" value="Bacteria"/>
</dbReference>
<keyword evidence="3" id="KW-0731">Sigma factor</keyword>
<dbReference type="GO" id="GO:0006352">
    <property type="term" value="P:DNA-templated transcription initiation"/>
    <property type="evidence" value="ECO:0007669"/>
    <property type="project" value="InterPro"/>
</dbReference>
<dbReference type="InterPro" id="IPR039425">
    <property type="entry name" value="RNA_pol_sigma-70-like"/>
</dbReference>
<dbReference type="InterPro" id="IPR013325">
    <property type="entry name" value="RNA_pol_sigma_r2"/>
</dbReference>
<evidence type="ECO:0000256" key="1">
    <source>
        <dbReference type="ARBA" id="ARBA00010641"/>
    </source>
</evidence>
<organism evidence="7 8">
    <name type="scientific">Paraburkholderia xenovorans (strain LB400)</name>
    <dbReference type="NCBI Taxonomy" id="266265"/>
    <lineage>
        <taxon>Bacteria</taxon>
        <taxon>Pseudomonadati</taxon>
        <taxon>Pseudomonadota</taxon>
        <taxon>Betaproteobacteria</taxon>
        <taxon>Burkholderiales</taxon>
        <taxon>Burkholderiaceae</taxon>
        <taxon>Paraburkholderia</taxon>
    </lineage>
</organism>
<dbReference type="AlphaFoldDB" id="Q13G71"/>
<dbReference type="NCBIfam" id="NF008889">
    <property type="entry name" value="PRK11924.1-1"/>
    <property type="match status" value="1"/>
</dbReference>
<feature type="domain" description="RNA polymerase sigma-70 region 2" evidence="5">
    <location>
        <begin position="26"/>
        <end position="90"/>
    </location>
</feature>
<dbReference type="GO" id="GO:0016987">
    <property type="term" value="F:sigma factor activity"/>
    <property type="evidence" value="ECO:0007669"/>
    <property type="project" value="UniProtKB-KW"/>
</dbReference>
<dbReference type="CDD" id="cd06171">
    <property type="entry name" value="Sigma70_r4"/>
    <property type="match status" value="1"/>
</dbReference>
<evidence type="ECO:0000256" key="3">
    <source>
        <dbReference type="ARBA" id="ARBA00023082"/>
    </source>
</evidence>
<proteinExistence type="inferred from homology"/>
<dbReference type="PANTHER" id="PTHR43133:SF63">
    <property type="entry name" value="RNA POLYMERASE SIGMA FACTOR FECI-RELATED"/>
    <property type="match status" value="1"/>
</dbReference>
<dbReference type="InterPro" id="IPR036388">
    <property type="entry name" value="WH-like_DNA-bd_sf"/>
</dbReference>
<feature type="domain" description="RNA polymerase sigma factor 70 region 4 type 2" evidence="6">
    <location>
        <begin position="122"/>
        <end position="173"/>
    </location>
</feature>